<feature type="signal peptide" evidence="2">
    <location>
        <begin position="1"/>
        <end position="25"/>
    </location>
</feature>
<accession>A0A8B7XVL5</accession>
<feature type="transmembrane region" description="Helical" evidence="1">
    <location>
        <begin position="136"/>
        <end position="158"/>
    </location>
</feature>
<keyword evidence="2" id="KW-0732">Signal</keyword>
<sequence>MLFTLETAGIVFAVIILRYTPTTQSGYMEVGGIDKLGCFKEGLSPPQINQRQSFEDVKSLRGPKQESHADTIDAGRERSMRPSLINKASTSLPQWIRKHQTRSVILCLCLHVTFEFLFVGLLTFNLEDLLGASDHLLVLGIVISGSLSFIACTPLWLLPQYKEELLFKVPLMPLAPLTGLLSCVILLLHFDFLAFIQVLVWTCIGLLVYFTYGIKHSVEGVRQDGYENL</sequence>
<dbReference type="GO" id="GO:0015171">
    <property type="term" value="F:amino acid transmembrane transporter activity"/>
    <property type="evidence" value="ECO:0007669"/>
    <property type="project" value="TreeGrafter"/>
</dbReference>
<protein>
    <submittedName>
        <fullName evidence="5">Cationic amino acid transporter 2-like</fullName>
    </submittedName>
</protein>
<feature type="chain" id="PRO_5034707737" evidence="2">
    <location>
        <begin position="26"/>
        <end position="229"/>
    </location>
</feature>
<keyword evidence="1" id="KW-0472">Membrane</keyword>
<reference evidence="5" key="1">
    <citation type="submission" date="2025-08" db="UniProtKB">
        <authorList>
            <consortium name="RefSeq"/>
        </authorList>
    </citation>
    <scope>IDENTIFICATION</scope>
</reference>
<dbReference type="RefSeq" id="XP_022084903.1">
    <property type="nucleotide sequence ID" value="XM_022229211.1"/>
</dbReference>
<dbReference type="OrthoDB" id="3900342at2759"/>
<dbReference type="GeneID" id="110976155"/>
<dbReference type="InterPro" id="IPR029485">
    <property type="entry name" value="CAT_C"/>
</dbReference>
<keyword evidence="4" id="KW-1185">Reference proteome</keyword>
<feature type="domain" description="Cationic amino acid transporter C-terminal" evidence="3">
    <location>
        <begin position="167"/>
        <end position="217"/>
    </location>
</feature>
<evidence type="ECO:0000259" key="3">
    <source>
        <dbReference type="Pfam" id="PF13906"/>
    </source>
</evidence>
<dbReference type="KEGG" id="aplc:110976155"/>
<dbReference type="Pfam" id="PF13906">
    <property type="entry name" value="AA_permease_C"/>
    <property type="match status" value="1"/>
</dbReference>
<dbReference type="Proteomes" id="UP000694845">
    <property type="component" value="Unplaced"/>
</dbReference>
<feature type="transmembrane region" description="Helical" evidence="1">
    <location>
        <begin position="165"/>
        <end position="188"/>
    </location>
</feature>
<evidence type="ECO:0000313" key="4">
    <source>
        <dbReference type="Proteomes" id="UP000694845"/>
    </source>
</evidence>
<dbReference type="AlphaFoldDB" id="A0A8B7XVL5"/>
<dbReference type="Gene3D" id="1.20.1740.10">
    <property type="entry name" value="Amino acid/polyamine transporter I"/>
    <property type="match status" value="1"/>
</dbReference>
<evidence type="ECO:0000256" key="2">
    <source>
        <dbReference type="SAM" id="SignalP"/>
    </source>
</evidence>
<proteinExistence type="predicted"/>
<keyword evidence="1" id="KW-0812">Transmembrane</keyword>
<keyword evidence="1" id="KW-1133">Transmembrane helix</keyword>
<evidence type="ECO:0000256" key="1">
    <source>
        <dbReference type="SAM" id="Phobius"/>
    </source>
</evidence>
<organism evidence="4 5">
    <name type="scientific">Acanthaster planci</name>
    <name type="common">Crown-of-thorns starfish</name>
    <dbReference type="NCBI Taxonomy" id="133434"/>
    <lineage>
        <taxon>Eukaryota</taxon>
        <taxon>Metazoa</taxon>
        <taxon>Echinodermata</taxon>
        <taxon>Eleutherozoa</taxon>
        <taxon>Asterozoa</taxon>
        <taxon>Asteroidea</taxon>
        <taxon>Valvatacea</taxon>
        <taxon>Valvatida</taxon>
        <taxon>Acanthasteridae</taxon>
        <taxon>Acanthaster</taxon>
    </lineage>
</organism>
<feature type="transmembrane region" description="Helical" evidence="1">
    <location>
        <begin position="104"/>
        <end position="124"/>
    </location>
</feature>
<gene>
    <name evidence="5" type="primary">LOC110976155</name>
</gene>
<dbReference type="PANTHER" id="PTHR43243">
    <property type="entry name" value="INNER MEMBRANE TRANSPORTER YGJI-RELATED"/>
    <property type="match status" value="1"/>
</dbReference>
<evidence type="ECO:0000313" key="5">
    <source>
        <dbReference type="RefSeq" id="XP_022084903.1"/>
    </source>
</evidence>
<dbReference type="GO" id="GO:0005886">
    <property type="term" value="C:plasma membrane"/>
    <property type="evidence" value="ECO:0007669"/>
    <property type="project" value="TreeGrafter"/>
</dbReference>
<name>A0A8B7XVL5_ACAPL</name>
<feature type="transmembrane region" description="Helical" evidence="1">
    <location>
        <begin position="194"/>
        <end position="212"/>
    </location>
</feature>
<dbReference type="PANTHER" id="PTHR43243:SF105">
    <property type="entry name" value="CATIONIC AMINO ACID TRANSPORTER C-TERMINAL DOMAIN-CONTAINING PROTEIN"/>
    <property type="match status" value="1"/>
</dbReference>
<dbReference type="OMA" id="IACTPLW"/>